<gene>
    <name evidence="2" type="ORF">HYC85_004327</name>
</gene>
<dbReference type="AlphaFoldDB" id="A0A7J7HW83"/>
<name>A0A7J7HW83_CAMSI</name>
<dbReference type="PANTHER" id="PTHR46407">
    <property type="entry name" value="OS02G0208700 PROTEIN"/>
    <property type="match status" value="1"/>
</dbReference>
<organism evidence="2 3">
    <name type="scientific">Camellia sinensis</name>
    <name type="common">Tea plant</name>
    <name type="synonym">Thea sinensis</name>
    <dbReference type="NCBI Taxonomy" id="4442"/>
    <lineage>
        <taxon>Eukaryota</taxon>
        <taxon>Viridiplantae</taxon>
        <taxon>Streptophyta</taxon>
        <taxon>Embryophyta</taxon>
        <taxon>Tracheophyta</taxon>
        <taxon>Spermatophyta</taxon>
        <taxon>Magnoliopsida</taxon>
        <taxon>eudicotyledons</taxon>
        <taxon>Gunneridae</taxon>
        <taxon>Pentapetalae</taxon>
        <taxon>asterids</taxon>
        <taxon>Ericales</taxon>
        <taxon>Theaceae</taxon>
        <taxon>Camellia</taxon>
    </lineage>
</organism>
<dbReference type="Proteomes" id="UP000593564">
    <property type="component" value="Unassembled WGS sequence"/>
</dbReference>
<dbReference type="InterPro" id="IPR044595">
    <property type="entry name" value="KMD1-4"/>
</dbReference>
<dbReference type="GO" id="GO:0080037">
    <property type="term" value="P:negative regulation of cytokinin-activated signaling pathway"/>
    <property type="evidence" value="ECO:0007669"/>
    <property type="project" value="InterPro"/>
</dbReference>
<proteinExistence type="predicted"/>
<comment type="caution">
    <text evidence="2">The sequence shown here is derived from an EMBL/GenBank/DDBJ whole genome shotgun (WGS) entry which is preliminary data.</text>
</comment>
<dbReference type="SUPFAM" id="SSF117281">
    <property type="entry name" value="Kelch motif"/>
    <property type="match status" value="1"/>
</dbReference>
<keyword evidence="3" id="KW-1185">Reference proteome</keyword>
<keyword evidence="1" id="KW-0732">Signal</keyword>
<dbReference type="GO" id="GO:2000762">
    <property type="term" value="P:regulation of phenylpropanoid metabolic process"/>
    <property type="evidence" value="ECO:0007669"/>
    <property type="project" value="InterPro"/>
</dbReference>
<dbReference type="PANTHER" id="PTHR46407:SF3">
    <property type="entry name" value="OS02G0208700 PROTEIN"/>
    <property type="match status" value="1"/>
</dbReference>
<evidence type="ECO:0000313" key="2">
    <source>
        <dbReference type="EMBL" id="KAF5957102.1"/>
    </source>
</evidence>
<accession>A0A7J7HW83</accession>
<reference evidence="3" key="1">
    <citation type="journal article" date="2020" name="Nat. Commun.">
        <title>Genome assembly of wild tea tree DASZ reveals pedigree and selection history of tea varieties.</title>
        <authorList>
            <person name="Zhang W."/>
            <person name="Zhang Y."/>
            <person name="Qiu H."/>
            <person name="Guo Y."/>
            <person name="Wan H."/>
            <person name="Zhang X."/>
            <person name="Scossa F."/>
            <person name="Alseekh S."/>
            <person name="Zhang Q."/>
            <person name="Wang P."/>
            <person name="Xu L."/>
            <person name="Schmidt M.H."/>
            <person name="Jia X."/>
            <person name="Li D."/>
            <person name="Zhu A."/>
            <person name="Guo F."/>
            <person name="Chen W."/>
            <person name="Ni D."/>
            <person name="Usadel B."/>
            <person name="Fernie A.R."/>
            <person name="Wen W."/>
        </authorList>
    </citation>
    <scope>NUCLEOTIDE SEQUENCE [LARGE SCALE GENOMIC DNA]</scope>
    <source>
        <strain evidence="3">cv. G240</strain>
    </source>
</reference>
<sequence length="226" mass="25685">MYRARILSLPSLFHFLFAMFPHHLKTAGLARSLIVVSQARVNPIQNLRGAKLSAPPLYRLTLCELETDYWSDPPPMPGFSDGLPMFGHLIGVGPKLFHIIGGYLTEMQGHFESDTELFDITTWRWDLIGNDFLEDAMCPRTCVDGSDSGLYMFHEGNVMTRIDTTWRVMARVPAEVCNMAYMTVWQTKLLVIGSSKLGEPHKVYAMDLKNYTRTKIDAPHEYSTHV</sequence>
<feature type="chain" id="PRO_5029648015" description="F-box associated domain-containing protein" evidence="1">
    <location>
        <begin position="19"/>
        <end position="226"/>
    </location>
</feature>
<feature type="signal peptide" evidence="1">
    <location>
        <begin position="1"/>
        <end position="18"/>
    </location>
</feature>
<evidence type="ECO:0000313" key="3">
    <source>
        <dbReference type="Proteomes" id="UP000593564"/>
    </source>
</evidence>
<dbReference type="EMBL" id="JACBKZ010000002">
    <property type="protein sequence ID" value="KAF5957102.1"/>
    <property type="molecule type" value="Genomic_DNA"/>
</dbReference>
<protein>
    <recommendedName>
        <fullName evidence="4">F-box associated domain-containing protein</fullName>
    </recommendedName>
</protein>
<evidence type="ECO:0000256" key="1">
    <source>
        <dbReference type="SAM" id="SignalP"/>
    </source>
</evidence>
<dbReference type="InterPro" id="IPR015915">
    <property type="entry name" value="Kelch-typ_b-propeller"/>
</dbReference>
<dbReference type="Gene3D" id="2.120.10.80">
    <property type="entry name" value="Kelch-type beta propeller"/>
    <property type="match status" value="1"/>
</dbReference>
<evidence type="ECO:0008006" key="4">
    <source>
        <dbReference type="Google" id="ProtNLM"/>
    </source>
</evidence>
<reference evidence="2 3" key="2">
    <citation type="submission" date="2020-07" db="EMBL/GenBank/DDBJ databases">
        <title>Genome assembly of wild tea tree DASZ reveals pedigree and selection history of tea varieties.</title>
        <authorList>
            <person name="Zhang W."/>
        </authorList>
    </citation>
    <scope>NUCLEOTIDE SEQUENCE [LARGE SCALE GENOMIC DNA]</scope>
    <source>
        <strain evidence="3">cv. G240</strain>
        <tissue evidence="2">Leaf</tissue>
    </source>
</reference>